<feature type="compositionally biased region" description="Acidic residues" evidence="2">
    <location>
        <begin position="63"/>
        <end position="78"/>
    </location>
</feature>
<gene>
    <name evidence="3" type="primary">BCP1</name>
    <name evidence="3" type="ORF">H4219_002823</name>
</gene>
<name>A0A9W8DTW1_9FUNG</name>
<protein>
    <submittedName>
        <fullName evidence="3">Mss4p nuclear export</fullName>
    </submittedName>
</protein>
<evidence type="ECO:0000256" key="1">
    <source>
        <dbReference type="ARBA" id="ARBA00006781"/>
    </source>
</evidence>
<proteinExistence type="inferred from homology"/>
<dbReference type="OrthoDB" id="27543at2759"/>
<evidence type="ECO:0000256" key="2">
    <source>
        <dbReference type="SAM" id="MobiDB-lite"/>
    </source>
</evidence>
<dbReference type="EMBL" id="JANBPU010000053">
    <property type="protein sequence ID" value="KAJ1918101.1"/>
    <property type="molecule type" value="Genomic_DNA"/>
</dbReference>
<comment type="similarity">
    <text evidence="1">Belongs to the BCP1 family.</text>
</comment>
<dbReference type="InterPro" id="IPR025602">
    <property type="entry name" value="BCP1_family"/>
</dbReference>
<dbReference type="Pfam" id="PF13862">
    <property type="entry name" value="BCCIP"/>
    <property type="match status" value="1"/>
</dbReference>
<reference evidence="3" key="1">
    <citation type="submission" date="2022-07" db="EMBL/GenBank/DDBJ databases">
        <title>Phylogenomic reconstructions and comparative analyses of Kickxellomycotina fungi.</title>
        <authorList>
            <person name="Reynolds N.K."/>
            <person name="Stajich J.E."/>
            <person name="Barry K."/>
            <person name="Grigoriev I.V."/>
            <person name="Crous P."/>
            <person name="Smith M.E."/>
        </authorList>
    </citation>
    <scope>NUCLEOTIDE SEQUENCE</scope>
    <source>
        <strain evidence="3">NBRC 100468</strain>
    </source>
</reference>
<evidence type="ECO:0000313" key="3">
    <source>
        <dbReference type="EMBL" id="KAJ1918101.1"/>
    </source>
</evidence>
<accession>A0A9W8DTW1</accession>
<dbReference type="PANTHER" id="PTHR13261:SF0">
    <property type="entry name" value="BRCA2 AND CDKN1A-INTERACTING PROTEIN"/>
    <property type="match status" value="1"/>
</dbReference>
<dbReference type="Proteomes" id="UP001150538">
    <property type="component" value="Unassembled WGS sequence"/>
</dbReference>
<evidence type="ECO:0000313" key="4">
    <source>
        <dbReference type="Proteomes" id="UP001150538"/>
    </source>
</evidence>
<dbReference type="PANTHER" id="PTHR13261">
    <property type="entry name" value="BRCA2 AND CDKN1A INTERACTING PROTEIN"/>
    <property type="match status" value="1"/>
</dbReference>
<comment type="caution">
    <text evidence="3">The sequence shown here is derived from an EMBL/GenBank/DDBJ whole genome shotgun (WGS) entry which is preliminary data.</text>
</comment>
<feature type="region of interest" description="Disordered" evidence="2">
    <location>
        <begin position="1"/>
        <end position="80"/>
    </location>
</feature>
<dbReference type="AlphaFoldDB" id="A0A9W8DTW1"/>
<dbReference type="PIRSF" id="PIRSF028983">
    <property type="entry name" value="BCP1"/>
    <property type="match status" value="1"/>
</dbReference>
<keyword evidence="4" id="KW-1185">Reference proteome</keyword>
<dbReference type="GO" id="GO:0005634">
    <property type="term" value="C:nucleus"/>
    <property type="evidence" value="ECO:0007669"/>
    <property type="project" value="TreeGrafter"/>
</dbReference>
<sequence length="349" mass="39735">MAPKRPHSEVTVADTAGQKSTKNKEDEGKNSTTTTNIVDQKEEEDSASDYSTSESESDSDKSNDDDDDDEEGDEDEGDIVNVDFDFFDPKESDFHSIKKLLEAMFDEDSPEFNLSELSDIIVNQPEVGTTVKAADEEDDIYAFLSVVNLNAHKDKQVVKQIKHYLLEKIKRHSSAKGSAATANSKKEDLTAFEEIMNGRDQNKGDIGLLINERFVNMPPTIVPPLLKLFFEEVGWAVEDKKPFKFEWYLLISPIYKEVISSNADGDDEKEESTESDTTFYFHAEDELIEPLVNYKFDYKLSRNNRQSEARSIFFESGIKPYRRCFVIHQSKLKPIYEVLKRALGTEDGQ</sequence>
<organism evidence="3 4">
    <name type="scientific">Mycoemilia scoparia</name>
    <dbReference type="NCBI Taxonomy" id="417184"/>
    <lineage>
        <taxon>Eukaryota</taxon>
        <taxon>Fungi</taxon>
        <taxon>Fungi incertae sedis</taxon>
        <taxon>Zoopagomycota</taxon>
        <taxon>Kickxellomycotina</taxon>
        <taxon>Kickxellomycetes</taxon>
        <taxon>Kickxellales</taxon>
        <taxon>Kickxellaceae</taxon>
        <taxon>Mycoemilia</taxon>
    </lineage>
</organism>